<dbReference type="Proteomes" id="UP000192934">
    <property type="component" value="Chromosome I"/>
</dbReference>
<proteinExistence type="predicted"/>
<dbReference type="EMBL" id="LT840185">
    <property type="protein sequence ID" value="SMF72373.1"/>
    <property type="molecule type" value="Genomic_DNA"/>
</dbReference>
<dbReference type="SUPFAM" id="SSF51338">
    <property type="entry name" value="Composite domain of metallo-dependent hydrolases"/>
    <property type="match status" value="1"/>
</dbReference>
<sequence length="544" mass="57406">MRRLALAPVALLLASAAPAPDYDLVIRGGRVLDGAGNPWVRADVAVKDGRIVRVGQVPGRGAREIAAGDRYVAPGFIDMMDQSTEALLENGLAESKLLQGVTTVIAGEGGTPGDAADIPAYFGKLETLGISVNFGTYYASHQARVKVMGDGAGAPTPAQLEAMRKEVATAMRAGVFGISSALIYPPSSFQSTSDLIALAKEAGKCGGFYSSHMRDESGKLVEAVEEAIAIGEGGGVKVEIFHLKAAFAPGWGKLMPAALAKIDAARDRGVDVAADVYPYVAGGTGLDVSVPNWLWADGEEKGLARLKDPAVRERMKSELAAGPLPDWTNLVHASGGWENVRLANANSAEYDRFNGQTLAAIGKALGRDPADASWDILLAAAAQKKRAMALFFMMSEEDIAAALRRPWVSIGSDASAAVKLGGVDALGLPHPRAYGTFPRVLAEYVGKRKVLTLEDAVRKMSGWPAQRMGLSDRGLIREGMRADIILIDLPKVRDAATWEKPTEPATGIDTVIVNGKLTIDARRHTGARAGAVLRHPCPSVETLS</sequence>
<gene>
    <name evidence="3" type="ORF">SAMN06295910_2015</name>
</gene>
<dbReference type="InterPro" id="IPR011059">
    <property type="entry name" value="Metal-dep_hydrolase_composite"/>
</dbReference>
<dbReference type="RefSeq" id="WP_085218653.1">
    <property type="nucleotide sequence ID" value="NZ_LT840185.1"/>
</dbReference>
<dbReference type="InterPro" id="IPR050378">
    <property type="entry name" value="Metallo-dep_Hydrolases_sf"/>
</dbReference>
<name>A0A1X7GPN9_9SPHN</name>
<accession>A0A1X7GPN9</accession>
<keyword evidence="4" id="KW-1185">Reference proteome</keyword>
<dbReference type="GO" id="GO:0016812">
    <property type="term" value="F:hydrolase activity, acting on carbon-nitrogen (but not peptide) bonds, in cyclic amides"/>
    <property type="evidence" value="ECO:0007669"/>
    <property type="project" value="TreeGrafter"/>
</dbReference>
<keyword evidence="1" id="KW-0732">Signal</keyword>
<evidence type="ECO:0000259" key="2">
    <source>
        <dbReference type="Pfam" id="PF07969"/>
    </source>
</evidence>
<dbReference type="AlphaFoldDB" id="A0A1X7GPN9"/>
<dbReference type="Gene3D" id="2.30.40.10">
    <property type="entry name" value="Urease, subunit C, domain 1"/>
    <property type="match status" value="1"/>
</dbReference>
<dbReference type="InterPro" id="IPR013108">
    <property type="entry name" value="Amidohydro_3"/>
</dbReference>
<dbReference type="InterPro" id="IPR032466">
    <property type="entry name" value="Metal_Hydrolase"/>
</dbReference>
<dbReference type="PANTHER" id="PTHR11647:SF1">
    <property type="entry name" value="COLLAPSIN RESPONSE MEDIATOR PROTEIN"/>
    <property type="match status" value="1"/>
</dbReference>
<evidence type="ECO:0000313" key="3">
    <source>
        <dbReference type="EMBL" id="SMF72373.1"/>
    </source>
</evidence>
<dbReference type="GO" id="GO:0005829">
    <property type="term" value="C:cytosol"/>
    <property type="evidence" value="ECO:0007669"/>
    <property type="project" value="TreeGrafter"/>
</dbReference>
<dbReference type="SUPFAM" id="SSF51556">
    <property type="entry name" value="Metallo-dependent hydrolases"/>
    <property type="match status" value="1"/>
</dbReference>
<organism evidence="3 4">
    <name type="scientific">Allosphingosinicella indica</name>
    <dbReference type="NCBI Taxonomy" id="941907"/>
    <lineage>
        <taxon>Bacteria</taxon>
        <taxon>Pseudomonadati</taxon>
        <taxon>Pseudomonadota</taxon>
        <taxon>Alphaproteobacteria</taxon>
        <taxon>Sphingomonadales</taxon>
        <taxon>Sphingomonadaceae</taxon>
        <taxon>Allosphingosinicella</taxon>
    </lineage>
</organism>
<dbReference type="Pfam" id="PF07969">
    <property type="entry name" value="Amidohydro_3"/>
    <property type="match status" value="1"/>
</dbReference>
<feature type="chain" id="PRO_5012688248" evidence="1">
    <location>
        <begin position="20"/>
        <end position="544"/>
    </location>
</feature>
<dbReference type="Gene3D" id="3.20.20.140">
    <property type="entry name" value="Metal-dependent hydrolases"/>
    <property type="match status" value="2"/>
</dbReference>
<protein>
    <submittedName>
        <fullName evidence="3">N-acyl-D-amino-acid deacylase</fullName>
    </submittedName>
</protein>
<evidence type="ECO:0000256" key="1">
    <source>
        <dbReference type="SAM" id="SignalP"/>
    </source>
</evidence>
<dbReference type="OrthoDB" id="9766983at2"/>
<evidence type="ECO:0000313" key="4">
    <source>
        <dbReference type="Proteomes" id="UP000192934"/>
    </source>
</evidence>
<feature type="domain" description="Amidohydrolase 3" evidence="2">
    <location>
        <begin position="383"/>
        <end position="518"/>
    </location>
</feature>
<dbReference type="STRING" id="941907.SAMN06295910_2015"/>
<feature type="signal peptide" evidence="1">
    <location>
        <begin position="1"/>
        <end position="19"/>
    </location>
</feature>
<dbReference type="PANTHER" id="PTHR11647">
    <property type="entry name" value="HYDRANTOINASE/DIHYDROPYRIMIDINASE FAMILY MEMBER"/>
    <property type="match status" value="1"/>
</dbReference>
<reference evidence="4" key="1">
    <citation type="submission" date="2017-04" db="EMBL/GenBank/DDBJ databases">
        <authorList>
            <person name="Varghese N."/>
            <person name="Submissions S."/>
        </authorList>
    </citation>
    <scope>NUCLEOTIDE SEQUENCE [LARGE SCALE GENOMIC DNA]</scope>
    <source>
        <strain evidence="4">Dd16</strain>
    </source>
</reference>